<dbReference type="EMBL" id="PVWO01000108">
    <property type="protein sequence ID" value="PSB56775.1"/>
    <property type="molecule type" value="Genomic_DNA"/>
</dbReference>
<dbReference type="OrthoDB" id="199946at2"/>
<dbReference type="CDD" id="cd16917">
    <property type="entry name" value="HATPase_UhpB-NarQ-NarX-like"/>
    <property type="match status" value="1"/>
</dbReference>
<keyword evidence="4" id="KW-0808">Transferase</keyword>
<keyword evidence="3" id="KW-0597">Phosphoprotein</keyword>
<comment type="caution">
    <text evidence="11">The sequence shown here is derived from an EMBL/GenBank/DDBJ whole genome shotgun (WGS) entry which is preliminary data.</text>
</comment>
<dbReference type="Pfam" id="PF02518">
    <property type="entry name" value="HATPase_c"/>
    <property type="match status" value="1"/>
</dbReference>
<dbReference type="InterPro" id="IPR003594">
    <property type="entry name" value="HATPase_dom"/>
</dbReference>
<keyword evidence="5" id="KW-0547">Nucleotide-binding</keyword>
<keyword evidence="12" id="KW-1185">Reference proteome</keyword>
<dbReference type="InterPro" id="IPR050482">
    <property type="entry name" value="Sensor_HK_TwoCompSys"/>
</dbReference>
<evidence type="ECO:0000256" key="8">
    <source>
        <dbReference type="ARBA" id="ARBA00023012"/>
    </source>
</evidence>
<dbReference type="Gene3D" id="1.20.5.1930">
    <property type="match status" value="1"/>
</dbReference>
<evidence type="ECO:0000313" key="11">
    <source>
        <dbReference type="EMBL" id="PSB56775.1"/>
    </source>
</evidence>
<evidence type="ECO:0000256" key="1">
    <source>
        <dbReference type="ARBA" id="ARBA00000085"/>
    </source>
</evidence>
<evidence type="ECO:0000256" key="4">
    <source>
        <dbReference type="ARBA" id="ARBA00022679"/>
    </source>
</evidence>
<dbReference type="InterPro" id="IPR036890">
    <property type="entry name" value="HATPase_C_sf"/>
</dbReference>
<feature type="transmembrane region" description="Helical" evidence="9">
    <location>
        <begin position="75"/>
        <end position="97"/>
    </location>
</feature>
<feature type="domain" description="Histidine kinase/HSP90-like ATPase" evidence="10">
    <location>
        <begin position="310"/>
        <end position="402"/>
    </location>
</feature>
<dbReference type="Pfam" id="PF07730">
    <property type="entry name" value="HisKA_3"/>
    <property type="match status" value="1"/>
</dbReference>
<feature type="transmembrane region" description="Helical" evidence="9">
    <location>
        <begin position="149"/>
        <end position="171"/>
    </location>
</feature>
<evidence type="ECO:0000256" key="9">
    <source>
        <dbReference type="SAM" id="Phobius"/>
    </source>
</evidence>
<dbReference type="InterPro" id="IPR011712">
    <property type="entry name" value="Sig_transdc_His_kin_sub3_dim/P"/>
</dbReference>
<evidence type="ECO:0000256" key="3">
    <source>
        <dbReference type="ARBA" id="ARBA00022553"/>
    </source>
</evidence>
<gene>
    <name evidence="11" type="ORF">C7B77_10680</name>
</gene>
<dbReference type="EC" id="2.7.13.3" evidence="2"/>
<dbReference type="SUPFAM" id="SSF55874">
    <property type="entry name" value="ATPase domain of HSP90 chaperone/DNA topoisomerase II/histidine kinase"/>
    <property type="match status" value="1"/>
</dbReference>
<feature type="transmembrane region" description="Helical" evidence="9">
    <location>
        <begin position="44"/>
        <end position="60"/>
    </location>
</feature>
<accession>A0A2T1GGJ7</accession>
<protein>
    <recommendedName>
        <fullName evidence="2">histidine kinase</fullName>
        <ecNumber evidence="2">2.7.13.3</ecNumber>
    </recommendedName>
</protein>
<dbReference type="GO" id="GO:0000155">
    <property type="term" value="F:phosphorelay sensor kinase activity"/>
    <property type="evidence" value="ECO:0007669"/>
    <property type="project" value="InterPro"/>
</dbReference>
<keyword evidence="6 11" id="KW-0418">Kinase</keyword>
<keyword evidence="8" id="KW-0902">Two-component regulatory system</keyword>
<dbReference type="GO" id="GO:0005524">
    <property type="term" value="F:ATP binding"/>
    <property type="evidence" value="ECO:0007669"/>
    <property type="project" value="UniProtKB-KW"/>
</dbReference>
<evidence type="ECO:0000259" key="10">
    <source>
        <dbReference type="SMART" id="SM00387"/>
    </source>
</evidence>
<feature type="transmembrane region" description="Helical" evidence="9">
    <location>
        <begin position="20"/>
        <end position="37"/>
    </location>
</feature>
<dbReference type="GO" id="GO:0016020">
    <property type="term" value="C:membrane"/>
    <property type="evidence" value="ECO:0007669"/>
    <property type="project" value="InterPro"/>
</dbReference>
<reference evidence="11 12" key="1">
    <citation type="submission" date="2018-03" db="EMBL/GenBank/DDBJ databases">
        <title>The ancient ancestry and fast evolution of plastids.</title>
        <authorList>
            <person name="Moore K.R."/>
            <person name="Magnabosco C."/>
            <person name="Momper L."/>
            <person name="Gold D.A."/>
            <person name="Bosak T."/>
            <person name="Fournier G.P."/>
        </authorList>
    </citation>
    <scope>NUCLEOTIDE SEQUENCE [LARGE SCALE GENOMIC DNA]</scope>
    <source>
        <strain evidence="11 12">CCALA 037</strain>
    </source>
</reference>
<keyword evidence="9" id="KW-1133">Transmembrane helix</keyword>
<organism evidence="11 12">
    <name type="scientific">Chamaesiphon polymorphus CCALA 037</name>
    <dbReference type="NCBI Taxonomy" id="2107692"/>
    <lineage>
        <taxon>Bacteria</taxon>
        <taxon>Bacillati</taxon>
        <taxon>Cyanobacteriota</taxon>
        <taxon>Cyanophyceae</taxon>
        <taxon>Gomontiellales</taxon>
        <taxon>Chamaesiphonaceae</taxon>
        <taxon>Chamaesiphon</taxon>
    </lineage>
</organism>
<evidence type="ECO:0000256" key="7">
    <source>
        <dbReference type="ARBA" id="ARBA00022840"/>
    </source>
</evidence>
<feature type="transmembrane region" description="Helical" evidence="9">
    <location>
        <begin position="118"/>
        <end position="137"/>
    </location>
</feature>
<dbReference type="GO" id="GO:0046983">
    <property type="term" value="F:protein dimerization activity"/>
    <property type="evidence" value="ECO:0007669"/>
    <property type="project" value="InterPro"/>
</dbReference>
<dbReference type="Gene3D" id="3.30.565.10">
    <property type="entry name" value="Histidine kinase-like ATPase, C-terminal domain"/>
    <property type="match status" value="1"/>
</dbReference>
<evidence type="ECO:0000256" key="6">
    <source>
        <dbReference type="ARBA" id="ARBA00022777"/>
    </source>
</evidence>
<keyword evidence="9" id="KW-0472">Membrane</keyword>
<comment type="catalytic activity">
    <reaction evidence="1">
        <text>ATP + protein L-histidine = ADP + protein N-phospho-L-histidine.</text>
        <dbReference type="EC" id="2.7.13.3"/>
    </reaction>
</comment>
<proteinExistence type="predicted"/>
<dbReference type="SMART" id="SM00387">
    <property type="entry name" value="HATPase_c"/>
    <property type="match status" value="1"/>
</dbReference>
<dbReference type="PANTHER" id="PTHR24421">
    <property type="entry name" value="NITRATE/NITRITE SENSOR PROTEIN NARX-RELATED"/>
    <property type="match status" value="1"/>
</dbReference>
<keyword evidence="7" id="KW-0067">ATP-binding</keyword>
<keyword evidence="9" id="KW-0812">Transmembrane</keyword>
<evidence type="ECO:0000256" key="2">
    <source>
        <dbReference type="ARBA" id="ARBA00012438"/>
    </source>
</evidence>
<evidence type="ECO:0000256" key="5">
    <source>
        <dbReference type="ARBA" id="ARBA00022741"/>
    </source>
</evidence>
<dbReference type="RefSeq" id="WP_106303950.1">
    <property type="nucleotide sequence ID" value="NZ_PVWO01000108.1"/>
</dbReference>
<dbReference type="Proteomes" id="UP000238937">
    <property type="component" value="Unassembled WGS sequence"/>
</dbReference>
<dbReference type="AlphaFoldDB" id="A0A2T1GGJ7"/>
<evidence type="ECO:0000313" key="12">
    <source>
        <dbReference type="Proteomes" id="UP000238937"/>
    </source>
</evidence>
<sequence length="408" mass="44819">MNLASSARSSPVRLLLRLEWLLLGLAAIVQIVVSIVNPNLGLPLLNLLGLMLFAAMRWRFPEWWSSKLLYTAAEFGLLLLLTFVSEIPLPSLLYIVLTIRNCVLLSDRNPLAGKVRNAIALLAFLACLLSQSMRLWSGRIPLHIPPAQIGIVWIGFAIAFGLVFLFLQLLVDAILAERKGQEQLAAANIQLRQYALRIEELATVQERNRIARDIHDSLGHSLTVFNIHIGAALRLLHTDPPEAEALLLEVKQLGSQALQQVRQSVTLLRADPLQGRSLPEAISSLVTEFHKTTGILPAFSDRICKPLEHELNLTLFRLVQESLTNISKHAAATEVSICLDRSPAAITLTIQDNGIGFDPHHRPTGFGLQGMQERTLALGGKLNITTAPNCGCQIQAILPSRHTPGSPS</sequence>
<name>A0A2T1GGJ7_9CYAN</name>
<dbReference type="PANTHER" id="PTHR24421:SF10">
    <property type="entry name" value="NITRATE_NITRITE SENSOR PROTEIN NARQ"/>
    <property type="match status" value="1"/>
</dbReference>